<dbReference type="InterPro" id="IPR011041">
    <property type="entry name" value="Quinoprot_gluc/sorb_DH_b-prop"/>
</dbReference>
<protein>
    <submittedName>
        <fullName evidence="4">Glucose/arabinose dehydrogenase</fullName>
    </submittedName>
</protein>
<dbReference type="InterPro" id="IPR012938">
    <property type="entry name" value="Glc/Sorbosone_DH"/>
</dbReference>
<name>A0A7W4UNK7_9MICO</name>
<feature type="chain" id="PRO_5038468266" evidence="2">
    <location>
        <begin position="21"/>
        <end position="393"/>
    </location>
</feature>
<dbReference type="Gene3D" id="2.120.10.30">
    <property type="entry name" value="TolB, C-terminal domain"/>
    <property type="match status" value="1"/>
</dbReference>
<feature type="compositionally biased region" description="Low complexity" evidence="1">
    <location>
        <begin position="21"/>
        <end position="61"/>
    </location>
</feature>
<evidence type="ECO:0000313" key="4">
    <source>
        <dbReference type="EMBL" id="MBB2957683.1"/>
    </source>
</evidence>
<feature type="domain" description="Glucose/Sorbosone dehydrogenase" evidence="3">
    <location>
        <begin position="77"/>
        <end position="375"/>
    </location>
</feature>
<evidence type="ECO:0000259" key="3">
    <source>
        <dbReference type="Pfam" id="PF07995"/>
    </source>
</evidence>
<evidence type="ECO:0000313" key="5">
    <source>
        <dbReference type="Proteomes" id="UP000545286"/>
    </source>
</evidence>
<dbReference type="EMBL" id="JACHWJ010000002">
    <property type="protein sequence ID" value="MBB2957683.1"/>
    <property type="molecule type" value="Genomic_DNA"/>
</dbReference>
<sequence length="393" mass="40597">MTKRTAPLIALAAVTALTLAGCTPSASPSAPSSTSQNTAPQASATPASAPPEASSPAAEEAGPVTPSGDPRVVTTGLQAPWSMVELETGDYLVSERDSGQIVQVSADGSNPNRVVTTVADVAPGGEGGLLGLALAGTSDDDEQWLYAFYTAASDNRIVRFPVTWEGGIGVGEPEVIVDGIAKAGNHNGGRLAIGPDGYLYAATGDASQTGLAQDQDSLNGKILRMQLDGSPVADNPFGNLVYSMGHRNPQGLAFDGAGALWASEFGQNTWDELNKIEAGGNYGWPAVEGQGNDPSFLNPVLQWPTDEASPSGLAYSRDTLFMAGLGGERLWKIAIPQASEASAEALYVDEFGRLRDTVVTSAGKLLVLTNNTDGRGSPRDGDDTLLEFTLSAT</sequence>
<dbReference type="Pfam" id="PF07995">
    <property type="entry name" value="GSDH"/>
    <property type="match status" value="1"/>
</dbReference>
<evidence type="ECO:0000256" key="1">
    <source>
        <dbReference type="SAM" id="MobiDB-lite"/>
    </source>
</evidence>
<keyword evidence="5" id="KW-1185">Reference proteome</keyword>
<dbReference type="PROSITE" id="PS51257">
    <property type="entry name" value="PROKAR_LIPOPROTEIN"/>
    <property type="match status" value="1"/>
</dbReference>
<dbReference type="RefSeq" id="WP_183624466.1">
    <property type="nucleotide sequence ID" value="NZ_JACHWJ010000002.1"/>
</dbReference>
<comment type="caution">
    <text evidence="4">The sequence shown here is derived from an EMBL/GenBank/DDBJ whole genome shotgun (WGS) entry which is preliminary data.</text>
</comment>
<organism evidence="4 5">
    <name type="scientific">Pseudoclavibacter helvolus</name>
    <dbReference type="NCBI Taxonomy" id="255205"/>
    <lineage>
        <taxon>Bacteria</taxon>
        <taxon>Bacillati</taxon>
        <taxon>Actinomycetota</taxon>
        <taxon>Actinomycetes</taxon>
        <taxon>Micrococcales</taxon>
        <taxon>Microbacteriaceae</taxon>
        <taxon>Pseudoclavibacter</taxon>
    </lineage>
</organism>
<gene>
    <name evidence="4" type="ORF">FHX72_001820</name>
</gene>
<dbReference type="InterPro" id="IPR011042">
    <property type="entry name" value="6-blade_b-propeller_TolB-like"/>
</dbReference>
<dbReference type="SUPFAM" id="SSF50952">
    <property type="entry name" value="Soluble quinoprotein glucose dehydrogenase"/>
    <property type="match status" value="1"/>
</dbReference>
<dbReference type="Proteomes" id="UP000545286">
    <property type="component" value="Unassembled WGS sequence"/>
</dbReference>
<dbReference type="AlphaFoldDB" id="A0A7W4UNK7"/>
<evidence type="ECO:0000256" key="2">
    <source>
        <dbReference type="SAM" id="SignalP"/>
    </source>
</evidence>
<feature type="region of interest" description="Disordered" evidence="1">
    <location>
        <begin position="21"/>
        <end position="74"/>
    </location>
</feature>
<dbReference type="PANTHER" id="PTHR19328:SF13">
    <property type="entry name" value="HIPL1 PROTEIN"/>
    <property type="match status" value="1"/>
</dbReference>
<accession>A0A7W4UNK7</accession>
<reference evidence="4 5" key="1">
    <citation type="submission" date="2020-08" db="EMBL/GenBank/DDBJ databases">
        <title>Sequencing the genomes of 1000 actinobacteria strains.</title>
        <authorList>
            <person name="Klenk H.-P."/>
        </authorList>
    </citation>
    <scope>NUCLEOTIDE SEQUENCE [LARGE SCALE GENOMIC DNA]</scope>
    <source>
        <strain evidence="4 5">DSM 20419</strain>
    </source>
</reference>
<keyword evidence="2" id="KW-0732">Signal</keyword>
<feature type="signal peptide" evidence="2">
    <location>
        <begin position="1"/>
        <end position="20"/>
    </location>
</feature>
<dbReference type="PANTHER" id="PTHR19328">
    <property type="entry name" value="HEDGEHOG-INTERACTING PROTEIN"/>
    <property type="match status" value="1"/>
</dbReference>
<proteinExistence type="predicted"/>